<proteinExistence type="inferred from homology"/>
<evidence type="ECO:0000256" key="10">
    <source>
        <dbReference type="ARBA" id="ARBA00024323"/>
    </source>
</evidence>
<feature type="domain" description="Phospholipid/glycerol acyltransferase" evidence="15">
    <location>
        <begin position="65"/>
        <end position="190"/>
    </location>
</feature>
<dbReference type="SUPFAM" id="SSF69593">
    <property type="entry name" value="Glycerol-3-phosphate (1)-acyltransferase"/>
    <property type="match status" value="1"/>
</dbReference>
<keyword evidence="18" id="KW-1185">Reference proteome</keyword>
<comment type="subcellular location">
    <subcellularLocation>
        <location evidence="1">Mitochondrion inner membrane</location>
        <topology evidence="1">Peripheral membrane protein</topology>
        <orientation evidence="1">Intermembrane side</orientation>
    </subcellularLocation>
    <subcellularLocation>
        <location evidence="10">Mitochondrion outer membrane</location>
        <topology evidence="10">Peripheral membrane protein</topology>
        <orientation evidence="10">Intermembrane side</orientation>
    </subcellularLocation>
</comment>
<evidence type="ECO:0000256" key="14">
    <source>
        <dbReference type="SAM" id="MobiDB-lite"/>
    </source>
</evidence>
<dbReference type="GO" id="GO:0007007">
    <property type="term" value="P:inner mitochondrial membrane organization"/>
    <property type="evidence" value="ECO:0000318"/>
    <property type="project" value="GO_Central"/>
</dbReference>
<feature type="region of interest" description="Disordered" evidence="14">
    <location>
        <begin position="274"/>
        <end position="319"/>
    </location>
</feature>
<evidence type="ECO:0000256" key="1">
    <source>
        <dbReference type="ARBA" id="ARBA00004137"/>
    </source>
</evidence>
<reference evidence="18" key="1">
    <citation type="submission" date="2012-12" db="EMBL/GenBank/DDBJ databases">
        <authorList>
            <person name="Hellsten U."/>
            <person name="Grimwood J."/>
            <person name="Chapman J.A."/>
            <person name="Shapiro H."/>
            <person name="Aerts A."/>
            <person name="Otillar R.P."/>
            <person name="Terry A.Y."/>
            <person name="Boore J.L."/>
            <person name="Simakov O."/>
            <person name="Marletaz F."/>
            <person name="Cho S.-J."/>
            <person name="Edsinger-Gonzales E."/>
            <person name="Havlak P."/>
            <person name="Kuo D.-H."/>
            <person name="Larsson T."/>
            <person name="Lv J."/>
            <person name="Arendt D."/>
            <person name="Savage R."/>
            <person name="Osoegawa K."/>
            <person name="de Jong P."/>
            <person name="Lindberg D.R."/>
            <person name="Seaver E.C."/>
            <person name="Weisblat D.A."/>
            <person name="Putnam N.H."/>
            <person name="Grigoriev I.V."/>
            <person name="Rokhsar D.S."/>
        </authorList>
    </citation>
    <scope>NUCLEOTIDE SEQUENCE</scope>
</reference>
<dbReference type="PANTHER" id="PTHR12497:SF0">
    <property type="entry name" value="TAFAZZIN"/>
    <property type="match status" value="1"/>
</dbReference>
<dbReference type="InterPro" id="IPR002123">
    <property type="entry name" value="Plipid/glycerol_acylTrfase"/>
</dbReference>
<dbReference type="Pfam" id="PF01553">
    <property type="entry name" value="Acyltransferase"/>
    <property type="match status" value="1"/>
</dbReference>
<keyword evidence="8" id="KW-0472">Membrane</keyword>
<evidence type="ECO:0000256" key="3">
    <source>
        <dbReference type="ARBA" id="ARBA00022679"/>
    </source>
</evidence>
<keyword evidence="9" id="KW-0012">Acyltransferase</keyword>
<dbReference type="GO" id="GO:0031966">
    <property type="term" value="C:mitochondrial membrane"/>
    <property type="evidence" value="ECO:0000318"/>
    <property type="project" value="GO_Central"/>
</dbReference>
<dbReference type="SMART" id="SM00563">
    <property type="entry name" value="PlsC"/>
    <property type="match status" value="1"/>
</dbReference>
<dbReference type="CDD" id="cd07989">
    <property type="entry name" value="LPLAT_AGPAT-like"/>
    <property type="match status" value="1"/>
</dbReference>
<sequence>MPLSVKWPYSPIGQFSFGWKLASRLTMGAVGLTSKFFIDFLNRTKIYNAHVLHDSIENRPKDRPLITICNHHSCLDEPLIWALLKWKHHSYRNDLMRWTTGAADVCFNKEWHSKFFALGRTIPLVRGDGVYQRSMDFAVQLLNQGAWVHIYPEGKVNLTHRHMRLKWGIGRLIADCQMTPIVIPFWHLGCMDDILPNTRPYRLKMFKKLSVLIGQPMDLKETIDQLNKSKATPVEKRKVLTDMIQSEFRKLEEEAKSLHYARSGRGLKFHTTDTIVNSSSNNNNKNNNKNNNNNNKSSRSDTKCDSVDLSVLKSDDRHV</sequence>
<dbReference type="HOGENOM" id="CLU_046747_3_0_1"/>
<keyword evidence="3" id="KW-0808">Transferase</keyword>
<name>T1G6N1_HELRO</name>
<dbReference type="EMBL" id="AMQM01006997">
    <property type="status" value="NOT_ANNOTATED_CDS"/>
    <property type="molecule type" value="Genomic_DNA"/>
</dbReference>
<evidence type="ECO:0000313" key="17">
    <source>
        <dbReference type="EnsemblMetazoa" id="HelroP87213"/>
    </source>
</evidence>
<dbReference type="STRING" id="6412.T1G6N1"/>
<feature type="compositionally biased region" description="Low complexity" evidence="14">
    <location>
        <begin position="277"/>
        <end position="297"/>
    </location>
</feature>
<dbReference type="EnsemblMetazoa" id="HelroT87213">
    <property type="protein sequence ID" value="HelroP87213"/>
    <property type="gene ID" value="HelroG87213"/>
</dbReference>
<reference evidence="16 18" key="2">
    <citation type="journal article" date="2013" name="Nature">
        <title>Insights into bilaterian evolution from three spiralian genomes.</title>
        <authorList>
            <person name="Simakov O."/>
            <person name="Marletaz F."/>
            <person name="Cho S.J."/>
            <person name="Edsinger-Gonzales E."/>
            <person name="Havlak P."/>
            <person name="Hellsten U."/>
            <person name="Kuo D.H."/>
            <person name="Larsson T."/>
            <person name="Lv J."/>
            <person name="Arendt D."/>
            <person name="Savage R."/>
            <person name="Osoegawa K."/>
            <person name="de Jong P."/>
            <person name="Grimwood J."/>
            <person name="Chapman J.A."/>
            <person name="Shapiro H."/>
            <person name="Aerts A."/>
            <person name="Otillar R.P."/>
            <person name="Terry A.Y."/>
            <person name="Boore J.L."/>
            <person name="Grigoriev I.V."/>
            <person name="Lindberg D.R."/>
            <person name="Seaver E.C."/>
            <person name="Weisblat D.A."/>
            <person name="Putnam N.H."/>
            <person name="Rokhsar D.S."/>
        </authorList>
    </citation>
    <scope>NUCLEOTIDE SEQUENCE</scope>
</reference>
<comment type="catalytic activity">
    <reaction evidence="11">
        <text>1'-[1,2-diacyl-sn-glycero-3-phospho],3'-[1-acyl-sn-glycero-3-phospho]-glycerol + a 1,2-diacyl-sn-glycero-3-phosphocholine = a cardiolipin + a 1-acyl-sn-glycero-3-phosphocholine</text>
        <dbReference type="Rhea" id="RHEA:33731"/>
        <dbReference type="ChEBI" id="CHEBI:57643"/>
        <dbReference type="ChEBI" id="CHEBI:58168"/>
        <dbReference type="ChEBI" id="CHEBI:62237"/>
        <dbReference type="ChEBI" id="CHEBI:64743"/>
    </reaction>
    <physiologicalReaction direction="left-to-right" evidence="11">
        <dbReference type="Rhea" id="RHEA:33732"/>
    </physiologicalReaction>
    <physiologicalReaction direction="right-to-left" evidence="11">
        <dbReference type="Rhea" id="RHEA:33733"/>
    </physiologicalReaction>
</comment>
<dbReference type="Proteomes" id="UP000015101">
    <property type="component" value="Unassembled WGS sequence"/>
</dbReference>
<evidence type="ECO:0000256" key="11">
    <source>
        <dbReference type="ARBA" id="ARBA00047906"/>
    </source>
</evidence>
<evidence type="ECO:0000256" key="4">
    <source>
        <dbReference type="ARBA" id="ARBA00022787"/>
    </source>
</evidence>
<accession>T1G6N1</accession>
<evidence type="ECO:0000256" key="6">
    <source>
        <dbReference type="ARBA" id="ARBA00023098"/>
    </source>
</evidence>
<protein>
    <recommendedName>
        <fullName evidence="13">Tafazzin family protein</fullName>
    </recommendedName>
</protein>
<evidence type="ECO:0000256" key="7">
    <source>
        <dbReference type="ARBA" id="ARBA00023128"/>
    </source>
</evidence>
<reference evidence="17" key="3">
    <citation type="submission" date="2015-06" db="UniProtKB">
        <authorList>
            <consortium name="EnsemblMetazoa"/>
        </authorList>
    </citation>
    <scope>IDENTIFICATION</scope>
</reference>
<dbReference type="eggNOG" id="KOG2847">
    <property type="taxonomic scope" value="Eukaryota"/>
</dbReference>
<evidence type="ECO:0000313" key="18">
    <source>
        <dbReference type="Proteomes" id="UP000015101"/>
    </source>
</evidence>
<dbReference type="InterPro" id="IPR000872">
    <property type="entry name" value="Tafazzin"/>
</dbReference>
<evidence type="ECO:0000313" key="16">
    <source>
        <dbReference type="EMBL" id="ESN94972.1"/>
    </source>
</evidence>
<keyword evidence="5" id="KW-0999">Mitochondrion inner membrane</keyword>
<evidence type="ECO:0000259" key="15">
    <source>
        <dbReference type="SMART" id="SM00563"/>
    </source>
</evidence>
<comment type="catalytic activity">
    <reaction evidence="12">
        <text>1,2-di-(9Z-octadecenoyl)-sn-glycero-3-phosphocholine + 1-hexadecanoyl-sn-glycero-3-phosphocholine = 1-hexadecanoyl-2-(9Z-octadecenoyl)-sn-glycero-3-phosphocholine + 1-(9Z-octadecenoyl)-sn-glycero-3-phosphocholine</text>
        <dbReference type="Rhea" id="RHEA:43816"/>
        <dbReference type="ChEBI" id="CHEBI:28610"/>
        <dbReference type="ChEBI" id="CHEBI:72998"/>
        <dbReference type="ChEBI" id="CHEBI:73001"/>
        <dbReference type="ChEBI" id="CHEBI:74669"/>
    </reaction>
    <physiologicalReaction direction="left-to-right" evidence="12">
        <dbReference type="Rhea" id="RHEA:43817"/>
    </physiologicalReaction>
    <physiologicalReaction direction="right-to-left" evidence="12">
        <dbReference type="Rhea" id="RHEA:43818"/>
    </physiologicalReaction>
</comment>
<dbReference type="PANTHER" id="PTHR12497">
    <property type="entry name" value="TAZ PROTEIN TAFAZZIN"/>
    <property type="match status" value="1"/>
</dbReference>
<dbReference type="GO" id="GO:0035965">
    <property type="term" value="P:cardiolipin acyl-chain remodeling"/>
    <property type="evidence" value="ECO:0000318"/>
    <property type="project" value="GO_Central"/>
</dbReference>
<keyword evidence="6" id="KW-0443">Lipid metabolism</keyword>
<dbReference type="AlphaFoldDB" id="T1G6N1"/>
<organism evidence="17 18">
    <name type="scientific">Helobdella robusta</name>
    <name type="common">Californian leech</name>
    <dbReference type="NCBI Taxonomy" id="6412"/>
    <lineage>
        <taxon>Eukaryota</taxon>
        <taxon>Metazoa</taxon>
        <taxon>Spiralia</taxon>
        <taxon>Lophotrochozoa</taxon>
        <taxon>Annelida</taxon>
        <taxon>Clitellata</taxon>
        <taxon>Hirudinea</taxon>
        <taxon>Rhynchobdellida</taxon>
        <taxon>Glossiphoniidae</taxon>
        <taxon>Helobdella</taxon>
    </lineage>
</organism>
<dbReference type="GO" id="GO:0005741">
    <property type="term" value="C:mitochondrial outer membrane"/>
    <property type="evidence" value="ECO:0007669"/>
    <property type="project" value="UniProtKB-SubCell"/>
</dbReference>
<dbReference type="KEGG" id="hro:HELRODRAFT_87213"/>
<dbReference type="EMBL" id="KB097552">
    <property type="protein sequence ID" value="ESN94972.1"/>
    <property type="molecule type" value="Genomic_DNA"/>
</dbReference>
<comment type="similarity">
    <text evidence="2 13">Belongs to the taffazin family.</text>
</comment>
<dbReference type="RefSeq" id="XP_009026839.1">
    <property type="nucleotide sequence ID" value="XM_009028591.1"/>
</dbReference>
<dbReference type="CTD" id="20216728"/>
<dbReference type="GO" id="GO:0047184">
    <property type="term" value="F:1-acylglycerophosphocholine O-acyltransferase activity"/>
    <property type="evidence" value="ECO:0000318"/>
    <property type="project" value="GO_Central"/>
</dbReference>
<dbReference type="OrthoDB" id="193467at2759"/>
<evidence type="ECO:0000256" key="13">
    <source>
        <dbReference type="RuleBase" id="RU365062"/>
    </source>
</evidence>
<gene>
    <name evidence="17" type="primary">20216728</name>
    <name evidence="16" type="ORF">HELRODRAFT_87213</name>
</gene>
<keyword evidence="7" id="KW-0496">Mitochondrion</keyword>
<dbReference type="PRINTS" id="PR00979">
    <property type="entry name" value="TAFAZZIN"/>
</dbReference>
<evidence type="ECO:0000256" key="12">
    <source>
        <dbReference type="ARBA" id="ARBA00049543"/>
    </source>
</evidence>
<dbReference type="GO" id="GO:0005743">
    <property type="term" value="C:mitochondrial inner membrane"/>
    <property type="evidence" value="ECO:0007669"/>
    <property type="project" value="UniProtKB-SubCell"/>
</dbReference>
<dbReference type="InParanoid" id="T1G6N1"/>
<evidence type="ECO:0000256" key="5">
    <source>
        <dbReference type="ARBA" id="ARBA00022792"/>
    </source>
</evidence>
<keyword evidence="4" id="KW-1000">Mitochondrion outer membrane</keyword>
<evidence type="ECO:0000256" key="8">
    <source>
        <dbReference type="ARBA" id="ARBA00023136"/>
    </source>
</evidence>
<dbReference type="GeneID" id="20216728"/>
<evidence type="ECO:0000256" key="9">
    <source>
        <dbReference type="ARBA" id="ARBA00023315"/>
    </source>
</evidence>
<dbReference type="OMA" id="TTGWFNT"/>
<dbReference type="FunCoup" id="T1G6N1">
    <property type="interactions" value="796"/>
</dbReference>
<evidence type="ECO:0000256" key="2">
    <source>
        <dbReference type="ARBA" id="ARBA00010524"/>
    </source>
</evidence>